<dbReference type="OrthoDB" id="7362336at2"/>
<protein>
    <recommendedName>
        <fullName evidence="1">UGSC-like domain-containing protein</fullName>
    </recommendedName>
</protein>
<keyword evidence="3" id="KW-1185">Reference proteome</keyword>
<accession>A0A512NEA7</accession>
<reference evidence="2 3" key="1">
    <citation type="submission" date="2019-07" db="EMBL/GenBank/DDBJ databases">
        <title>Whole genome shotgun sequence of Reyranella soli NBRC 108950.</title>
        <authorList>
            <person name="Hosoyama A."/>
            <person name="Uohara A."/>
            <person name="Ohji S."/>
            <person name="Ichikawa N."/>
        </authorList>
    </citation>
    <scope>NUCLEOTIDE SEQUENCE [LARGE SCALE GENOMIC DNA]</scope>
    <source>
        <strain evidence="2 3">NBRC 108950</strain>
    </source>
</reference>
<evidence type="ECO:0000313" key="3">
    <source>
        <dbReference type="Proteomes" id="UP000321058"/>
    </source>
</evidence>
<comment type="caution">
    <text evidence="2">The sequence shown here is derived from an EMBL/GenBank/DDBJ whole genome shotgun (WGS) entry which is preliminary data.</text>
</comment>
<proteinExistence type="predicted"/>
<feature type="domain" description="UGSC-like" evidence="1">
    <location>
        <begin position="3"/>
        <end position="93"/>
    </location>
</feature>
<dbReference type="InterPro" id="IPR057767">
    <property type="entry name" value="UGSC-like_dom"/>
</dbReference>
<gene>
    <name evidence="2" type="ORF">RSO01_44450</name>
</gene>
<dbReference type="RefSeq" id="WP_147151656.1">
    <property type="nucleotide sequence ID" value="NZ_BKAJ01000077.1"/>
</dbReference>
<dbReference type="EMBL" id="BKAJ01000077">
    <property type="protein sequence ID" value="GEP57279.1"/>
    <property type="molecule type" value="Genomic_DNA"/>
</dbReference>
<name>A0A512NEA7_9HYPH</name>
<sequence>MRIVNPSFGLSATTAEKVALKPVNWATDAIALVSNSKPNARELLAGIRDKLGATRMIDNIDFLSKNSASQPAPADVIEKVAANYRGALLAIAD</sequence>
<evidence type="ECO:0000313" key="2">
    <source>
        <dbReference type="EMBL" id="GEP57279.1"/>
    </source>
</evidence>
<dbReference type="AlphaFoldDB" id="A0A512NEA7"/>
<evidence type="ECO:0000259" key="1">
    <source>
        <dbReference type="Pfam" id="PF24696"/>
    </source>
</evidence>
<dbReference type="Proteomes" id="UP000321058">
    <property type="component" value="Unassembled WGS sequence"/>
</dbReference>
<organism evidence="2 3">
    <name type="scientific">Reyranella soli</name>
    <dbReference type="NCBI Taxonomy" id="1230389"/>
    <lineage>
        <taxon>Bacteria</taxon>
        <taxon>Pseudomonadati</taxon>
        <taxon>Pseudomonadota</taxon>
        <taxon>Alphaproteobacteria</taxon>
        <taxon>Hyphomicrobiales</taxon>
        <taxon>Reyranellaceae</taxon>
        <taxon>Reyranella</taxon>
    </lineage>
</organism>
<dbReference type="Pfam" id="PF24696">
    <property type="entry name" value="UGSC"/>
    <property type="match status" value="1"/>
</dbReference>